<accession>A0A072TQE6</accession>
<evidence type="ECO:0000256" key="1">
    <source>
        <dbReference type="ARBA" id="ARBA00004141"/>
    </source>
</evidence>
<dbReference type="InterPro" id="IPR044644">
    <property type="entry name" value="DinF-like"/>
</dbReference>
<protein>
    <submittedName>
        <fullName evidence="6">MATE efflux family protein</fullName>
    </submittedName>
</protein>
<dbReference type="HOGENOM" id="CLU_2797845_0_0_1"/>
<evidence type="ECO:0000256" key="2">
    <source>
        <dbReference type="ARBA" id="ARBA00010199"/>
    </source>
</evidence>
<proteinExistence type="inferred from homology"/>
<gene>
    <name evidence="6" type="ordered locus">MTR_8g037130</name>
</gene>
<comment type="subcellular location">
    <subcellularLocation>
        <location evidence="1">Membrane</location>
        <topology evidence="1">Multi-pass membrane protein</topology>
    </subcellularLocation>
</comment>
<reference evidence="7" key="3">
    <citation type="submission" date="2015-04" db="UniProtKB">
        <authorList>
            <consortium name="EnsemblPlants"/>
        </authorList>
    </citation>
    <scope>IDENTIFICATION</scope>
    <source>
        <strain evidence="7">cv. Jemalong A17</strain>
    </source>
</reference>
<evidence type="ECO:0000256" key="5">
    <source>
        <dbReference type="ARBA" id="ARBA00023136"/>
    </source>
</evidence>
<dbReference type="GO" id="GO:0016020">
    <property type="term" value="C:membrane"/>
    <property type="evidence" value="ECO:0007669"/>
    <property type="project" value="UniProtKB-SubCell"/>
</dbReference>
<evidence type="ECO:0000313" key="6">
    <source>
        <dbReference type="EMBL" id="KEH19068.1"/>
    </source>
</evidence>
<dbReference type="PANTHER" id="PTHR42893">
    <property type="entry name" value="PROTEIN DETOXIFICATION 44, CHLOROPLASTIC-RELATED"/>
    <property type="match status" value="1"/>
</dbReference>
<organism evidence="6 8">
    <name type="scientific">Medicago truncatula</name>
    <name type="common">Barrel medic</name>
    <name type="synonym">Medicago tribuloides</name>
    <dbReference type="NCBI Taxonomy" id="3880"/>
    <lineage>
        <taxon>Eukaryota</taxon>
        <taxon>Viridiplantae</taxon>
        <taxon>Streptophyta</taxon>
        <taxon>Embryophyta</taxon>
        <taxon>Tracheophyta</taxon>
        <taxon>Spermatophyta</taxon>
        <taxon>Magnoliopsida</taxon>
        <taxon>eudicotyledons</taxon>
        <taxon>Gunneridae</taxon>
        <taxon>Pentapetalae</taxon>
        <taxon>rosids</taxon>
        <taxon>fabids</taxon>
        <taxon>Fabales</taxon>
        <taxon>Fabaceae</taxon>
        <taxon>Papilionoideae</taxon>
        <taxon>50 kb inversion clade</taxon>
        <taxon>NPAAA clade</taxon>
        <taxon>Hologalegina</taxon>
        <taxon>IRL clade</taxon>
        <taxon>Trifolieae</taxon>
        <taxon>Medicago</taxon>
    </lineage>
</organism>
<keyword evidence="8" id="KW-1185">Reference proteome</keyword>
<dbReference type="PANTHER" id="PTHR42893:SF16">
    <property type="entry name" value="PROTEIN DETOXIFICATION"/>
    <property type="match status" value="1"/>
</dbReference>
<dbReference type="eggNOG" id="KOG1347">
    <property type="taxonomic scope" value="Eukaryota"/>
</dbReference>
<reference evidence="6 8" key="1">
    <citation type="journal article" date="2011" name="Nature">
        <title>The Medicago genome provides insight into the evolution of rhizobial symbioses.</title>
        <authorList>
            <person name="Young N.D."/>
            <person name="Debelle F."/>
            <person name="Oldroyd G.E."/>
            <person name="Geurts R."/>
            <person name="Cannon S.B."/>
            <person name="Udvardi M.K."/>
            <person name="Benedito V.A."/>
            <person name="Mayer K.F."/>
            <person name="Gouzy J."/>
            <person name="Schoof H."/>
            <person name="Van de Peer Y."/>
            <person name="Proost S."/>
            <person name="Cook D.R."/>
            <person name="Meyers B.C."/>
            <person name="Spannagl M."/>
            <person name="Cheung F."/>
            <person name="De Mita S."/>
            <person name="Krishnakumar V."/>
            <person name="Gundlach H."/>
            <person name="Zhou S."/>
            <person name="Mudge J."/>
            <person name="Bharti A.K."/>
            <person name="Murray J.D."/>
            <person name="Naoumkina M.A."/>
            <person name="Rosen B."/>
            <person name="Silverstein K.A."/>
            <person name="Tang H."/>
            <person name="Rombauts S."/>
            <person name="Zhao P.X."/>
            <person name="Zhou P."/>
            <person name="Barbe V."/>
            <person name="Bardou P."/>
            <person name="Bechner M."/>
            <person name="Bellec A."/>
            <person name="Berger A."/>
            <person name="Berges H."/>
            <person name="Bidwell S."/>
            <person name="Bisseling T."/>
            <person name="Choisne N."/>
            <person name="Couloux A."/>
            <person name="Denny R."/>
            <person name="Deshpande S."/>
            <person name="Dai X."/>
            <person name="Doyle J.J."/>
            <person name="Dudez A.M."/>
            <person name="Farmer A.D."/>
            <person name="Fouteau S."/>
            <person name="Franken C."/>
            <person name="Gibelin C."/>
            <person name="Gish J."/>
            <person name="Goldstein S."/>
            <person name="Gonzalez A.J."/>
            <person name="Green P.J."/>
            <person name="Hallab A."/>
            <person name="Hartog M."/>
            <person name="Hua A."/>
            <person name="Humphray S.J."/>
            <person name="Jeong D.H."/>
            <person name="Jing Y."/>
            <person name="Jocker A."/>
            <person name="Kenton S.M."/>
            <person name="Kim D.J."/>
            <person name="Klee K."/>
            <person name="Lai H."/>
            <person name="Lang C."/>
            <person name="Lin S."/>
            <person name="Macmil S.L."/>
            <person name="Magdelenat G."/>
            <person name="Matthews L."/>
            <person name="McCorrison J."/>
            <person name="Monaghan E.L."/>
            <person name="Mun J.H."/>
            <person name="Najar F.Z."/>
            <person name="Nicholson C."/>
            <person name="Noirot C."/>
            <person name="O'Bleness M."/>
            <person name="Paule C.R."/>
            <person name="Poulain J."/>
            <person name="Prion F."/>
            <person name="Qin B."/>
            <person name="Qu C."/>
            <person name="Retzel E.F."/>
            <person name="Riddle C."/>
            <person name="Sallet E."/>
            <person name="Samain S."/>
            <person name="Samson N."/>
            <person name="Sanders I."/>
            <person name="Saurat O."/>
            <person name="Scarpelli C."/>
            <person name="Schiex T."/>
            <person name="Segurens B."/>
            <person name="Severin A.J."/>
            <person name="Sherrier D.J."/>
            <person name="Shi R."/>
            <person name="Sims S."/>
            <person name="Singer S.R."/>
            <person name="Sinharoy S."/>
            <person name="Sterck L."/>
            <person name="Viollet A."/>
            <person name="Wang B.B."/>
            <person name="Wang K."/>
            <person name="Wang M."/>
            <person name="Wang X."/>
            <person name="Warfsmann J."/>
            <person name="Weissenbach J."/>
            <person name="White D.D."/>
            <person name="White J.D."/>
            <person name="Wiley G.B."/>
            <person name="Wincker P."/>
            <person name="Xing Y."/>
            <person name="Yang L."/>
            <person name="Yao Z."/>
            <person name="Ying F."/>
            <person name="Zhai J."/>
            <person name="Zhou L."/>
            <person name="Zuber A."/>
            <person name="Denarie J."/>
            <person name="Dixon R.A."/>
            <person name="May G.D."/>
            <person name="Schwartz D.C."/>
            <person name="Rogers J."/>
            <person name="Quetier F."/>
            <person name="Town C.D."/>
            <person name="Roe B.A."/>
        </authorList>
    </citation>
    <scope>NUCLEOTIDE SEQUENCE [LARGE SCALE GENOMIC DNA]</scope>
    <source>
        <strain evidence="6">A17</strain>
        <strain evidence="7 8">cv. Jemalong A17</strain>
    </source>
</reference>
<evidence type="ECO:0000313" key="8">
    <source>
        <dbReference type="Proteomes" id="UP000002051"/>
    </source>
</evidence>
<comment type="similarity">
    <text evidence="2">Belongs to the multi antimicrobial extrusion (MATE) (TC 2.A.66.1) family.</text>
</comment>
<evidence type="ECO:0000256" key="4">
    <source>
        <dbReference type="ARBA" id="ARBA00022989"/>
    </source>
</evidence>
<evidence type="ECO:0000313" key="7">
    <source>
        <dbReference type="EnsemblPlants" id="KEH19068"/>
    </source>
</evidence>
<sequence length="68" mass="7404">MSLFVFFKDARLVFKLDALSREILGIALPSALAVAADPLASLIDTAFIGHLGVRILYGPFYDATNYGR</sequence>
<dbReference type="AlphaFoldDB" id="A0A072TQE6"/>
<dbReference type="STRING" id="3880.A0A072TQE6"/>
<evidence type="ECO:0000256" key="3">
    <source>
        <dbReference type="ARBA" id="ARBA00022692"/>
    </source>
</evidence>
<keyword evidence="3" id="KW-0812">Transmembrane</keyword>
<keyword evidence="5" id="KW-0472">Membrane</keyword>
<dbReference type="EnsemblPlants" id="KEH19068">
    <property type="protein sequence ID" value="KEH19068"/>
    <property type="gene ID" value="MTR_8g037130"/>
</dbReference>
<keyword evidence="4" id="KW-1133">Transmembrane helix</keyword>
<dbReference type="EMBL" id="CM001224">
    <property type="protein sequence ID" value="KEH19068.1"/>
    <property type="molecule type" value="Genomic_DNA"/>
</dbReference>
<reference evidence="6 8" key="2">
    <citation type="journal article" date="2014" name="BMC Genomics">
        <title>An improved genome release (version Mt4.0) for the model legume Medicago truncatula.</title>
        <authorList>
            <person name="Tang H."/>
            <person name="Krishnakumar V."/>
            <person name="Bidwell S."/>
            <person name="Rosen B."/>
            <person name="Chan A."/>
            <person name="Zhou S."/>
            <person name="Gentzbittel L."/>
            <person name="Childs K.L."/>
            <person name="Yandell M."/>
            <person name="Gundlach H."/>
            <person name="Mayer K.F."/>
            <person name="Schwartz D.C."/>
            <person name="Town C.D."/>
        </authorList>
    </citation>
    <scope>GENOME REANNOTATION</scope>
    <source>
        <strain evidence="6">A17</strain>
        <strain evidence="7 8">cv. Jemalong A17</strain>
    </source>
</reference>
<dbReference type="Proteomes" id="UP000002051">
    <property type="component" value="Chromosome 8"/>
</dbReference>
<name>A0A072TQE6_MEDTR</name>